<comment type="pathway">
    <text evidence="2">Secondary metabolite biosynthesis.</text>
</comment>
<dbReference type="EC" id="2.5.1.1" evidence="6"/>
<dbReference type="PANTHER" id="PTHR12001:SF70">
    <property type="entry name" value="PYROPHOSPHATE SYNTHETASE ATMG, PUTATIVE (AFU_ORTHOLOGUE AFUA_8G02400)-RELATED"/>
    <property type="match status" value="1"/>
</dbReference>
<protein>
    <recommendedName>
        <fullName evidence="14">(2E,6E)-farnesyl diphosphate synthase</fullName>
        <ecNumber evidence="6">2.5.1.1</ecNumber>
        <ecNumber evidence="5">2.5.1.10</ecNumber>
        <ecNumber evidence="4">2.5.1.29</ecNumber>
    </recommendedName>
    <alternativeName>
        <fullName evidence="13">Dimethylallyltranstransferase</fullName>
    </alternativeName>
    <alternativeName>
        <fullName evidence="12">Farnesyl diphosphate synthase</fullName>
    </alternativeName>
    <alternativeName>
        <fullName evidence="10">Farnesyltranstransferase</fullName>
    </alternativeName>
    <alternativeName>
        <fullName evidence="15">Geranylgeranyl diphosphate synthase</fullName>
    </alternativeName>
    <alternativeName>
        <fullName evidence="11">Geranyltranstransferase</fullName>
    </alternativeName>
</protein>
<proteinExistence type="inferred from homology"/>
<dbReference type="PROSITE" id="PS00723">
    <property type="entry name" value="POLYPRENYL_SYNTHASE_1"/>
    <property type="match status" value="1"/>
</dbReference>
<dbReference type="AlphaFoldDB" id="R9URC5"/>
<evidence type="ECO:0000256" key="8">
    <source>
        <dbReference type="ARBA" id="ARBA00022723"/>
    </source>
</evidence>
<dbReference type="GO" id="GO:0046165">
    <property type="term" value="P:alcohol biosynthetic process"/>
    <property type="evidence" value="ECO:0007669"/>
    <property type="project" value="UniProtKB-ARBA"/>
</dbReference>
<evidence type="ECO:0000256" key="2">
    <source>
        <dbReference type="ARBA" id="ARBA00005179"/>
    </source>
</evidence>
<dbReference type="InterPro" id="IPR000092">
    <property type="entry name" value="Polyprenyl_synt"/>
</dbReference>
<dbReference type="PANTHER" id="PTHR12001">
    <property type="entry name" value="GERANYLGERANYL PYROPHOSPHATE SYNTHASE"/>
    <property type="match status" value="1"/>
</dbReference>
<dbReference type="InterPro" id="IPR008949">
    <property type="entry name" value="Isoprenoid_synthase_dom_sf"/>
</dbReference>
<gene>
    <name evidence="20" type="primary">idtG</name>
</gene>
<dbReference type="GO" id="GO:0004311">
    <property type="term" value="F:geranylgeranyl diphosphate synthase activity"/>
    <property type="evidence" value="ECO:0007669"/>
    <property type="project" value="UniProtKB-EC"/>
</dbReference>
<dbReference type="InterPro" id="IPR033749">
    <property type="entry name" value="Polyprenyl_synt_CS"/>
</dbReference>
<evidence type="ECO:0000256" key="1">
    <source>
        <dbReference type="ARBA" id="ARBA00001946"/>
    </source>
</evidence>
<comment type="catalytic activity">
    <reaction evidence="17">
        <text>isopentenyl diphosphate + dimethylallyl diphosphate = (2E)-geranyl diphosphate + diphosphate</text>
        <dbReference type="Rhea" id="RHEA:22408"/>
        <dbReference type="ChEBI" id="CHEBI:33019"/>
        <dbReference type="ChEBI" id="CHEBI:57623"/>
        <dbReference type="ChEBI" id="CHEBI:58057"/>
        <dbReference type="ChEBI" id="CHEBI:128769"/>
        <dbReference type="EC" id="2.5.1.1"/>
    </reaction>
</comment>
<evidence type="ECO:0000256" key="19">
    <source>
        <dbReference type="RuleBase" id="RU004466"/>
    </source>
</evidence>
<dbReference type="GO" id="GO:0046872">
    <property type="term" value="F:metal ion binding"/>
    <property type="evidence" value="ECO:0007669"/>
    <property type="project" value="UniProtKB-KW"/>
</dbReference>
<comment type="similarity">
    <text evidence="3 19">Belongs to the FPP/GGPP synthase family.</text>
</comment>
<evidence type="ECO:0000256" key="12">
    <source>
        <dbReference type="ARBA" id="ARBA00032424"/>
    </source>
</evidence>
<comment type="catalytic activity">
    <reaction evidence="18">
        <text>isopentenyl diphosphate + (2E)-geranyl diphosphate = (2E,6E)-farnesyl diphosphate + diphosphate</text>
        <dbReference type="Rhea" id="RHEA:19361"/>
        <dbReference type="ChEBI" id="CHEBI:33019"/>
        <dbReference type="ChEBI" id="CHEBI:58057"/>
        <dbReference type="ChEBI" id="CHEBI:128769"/>
        <dbReference type="ChEBI" id="CHEBI:175763"/>
        <dbReference type="EC" id="2.5.1.10"/>
    </reaction>
</comment>
<evidence type="ECO:0000256" key="7">
    <source>
        <dbReference type="ARBA" id="ARBA00022679"/>
    </source>
</evidence>
<evidence type="ECO:0000256" key="18">
    <source>
        <dbReference type="ARBA" id="ARBA00049399"/>
    </source>
</evidence>
<name>R9URC5_EPINE</name>
<reference evidence="21" key="2">
    <citation type="journal article" date="2017" name="Mycologia">
        <title>Epichloe hybrida, sp. nov., an emerging model system for investigating fungal allopolyploidy.</title>
        <authorList>
            <person name="Campbell M.A."/>
            <person name="Tapper B.A."/>
            <person name="Simpson W.R."/>
            <person name="Johnson R.D."/>
            <person name="Mace W."/>
            <person name="Ram A."/>
            <person name="Lukito Y."/>
            <person name="Dupont P.Y."/>
            <person name="Johnson L.J."/>
            <person name="Scott D.B."/>
            <person name="Ganley A.R.D."/>
            <person name="Cox M.P."/>
        </authorList>
    </citation>
    <scope>NUCLEOTIDE SEQUENCE</scope>
    <source>
        <strain evidence="21">Lp1</strain>
    </source>
</reference>
<dbReference type="SUPFAM" id="SSF48576">
    <property type="entry name" value="Terpenoid synthases"/>
    <property type="match status" value="1"/>
</dbReference>
<evidence type="ECO:0000256" key="14">
    <source>
        <dbReference type="ARBA" id="ARBA00032873"/>
    </source>
</evidence>
<evidence type="ECO:0000313" key="20">
    <source>
        <dbReference type="EMBL" id="AGN73066.1"/>
    </source>
</evidence>
<evidence type="ECO:0000256" key="15">
    <source>
        <dbReference type="ARBA" id="ARBA00033096"/>
    </source>
</evidence>
<evidence type="ECO:0000256" key="17">
    <source>
        <dbReference type="ARBA" id="ARBA00049291"/>
    </source>
</evidence>
<accession>R9URC5</accession>
<evidence type="ECO:0000256" key="5">
    <source>
        <dbReference type="ARBA" id="ARBA00012439"/>
    </source>
</evidence>
<sequence length="334" mass="37966">MTMAANDFPFQCQEKKSYSQPSLVYCNGNIAETYLEEKVLTAPLDYLRALPSKDIRSGLTDAINEFLRVPEEKVLVIKRIIDLLHNASLLIDDIQDSSKLRRGVPVAHHIFGIAQTINSANLAYFIAQRELEKLTNPRAFAIYNEELINLHRGQGMELHWRESLHCPTEDEYLRMIQKKTGGLFRLAIRLLQGESASDDDYVSLIDTLGTLFQIRDDYQNLQSDIYSKNKGYCEDLTEGKFSYPVIHSIRSRPGDVRLINILKQRSEDVMVKQYAVQHIESTGSFAFCQNKIQSLVEQAREQLAALENSSSCGGPVRDILDKLAIKPRANIEVE</sequence>
<comment type="cofactor">
    <cofactor evidence="1">
        <name>Mg(2+)</name>
        <dbReference type="ChEBI" id="CHEBI:18420"/>
    </cofactor>
</comment>
<comment type="catalytic activity">
    <reaction evidence="16">
        <text>isopentenyl diphosphate + (2E,6E)-farnesyl diphosphate = (2E,6E,10E)-geranylgeranyl diphosphate + diphosphate</text>
        <dbReference type="Rhea" id="RHEA:17653"/>
        <dbReference type="ChEBI" id="CHEBI:33019"/>
        <dbReference type="ChEBI" id="CHEBI:58756"/>
        <dbReference type="ChEBI" id="CHEBI:128769"/>
        <dbReference type="ChEBI" id="CHEBI:175763"/>
        <dbReference type="EC" id="2.5.1.29"/>
    </reaction>
</comment>
<dbReference type="CDD" id="cd00685">
    <property type="entry name" value="Trans_IPPS_HT"/>
    <property type="match status" value="1"/>
</dbReference>
<evidence type="ECO:0000256" key="16">
    <source>
        <dbReference type="ARBA" id="ARBA00048119"/>
    </source>
</evidence>
<dbReference type="EC" id="2.5.1.10" evidence="5"/>
<dbReference type="SFLD" id="SFLDS00005">
    <property type="entry name" value="Isoprenoid_Synthase_Type_I"/>
    <property type="match status" value="1"/>
</dbReference>
<dbReference type="SMR" id="R9URC5"/>
<dbReference type="EMBL" id="MF464356">
    <property type="protein sequence ID" value="AVA32098.1"/>
    <property type="molecule type" value="Genomic_DNA"/>
</dbReference>
<dbReference type="GO" id="GO:0043386">
    <property type="term" value="P:mycotoxin biosynthetic process"/>
    <property type="evidence" value="ECO:0007669"/>
    <property type="project" value="UniProtKB-ARBA"/>
</dbReference>
<reference evidence="20" key="1">
    <citation type="journal article" date="2013" name="Toxins">
        <title>Currencies of mutualisms: sources of alkaloid genes in vertically transmitted epichloae.</title>
        <authorList>
            <person name="Schardl C.L."/>
            <person name="Young C.A."/>
            <person name="Pan J."/>
            <person name="Florea S."/>
            <person name="Takach J.E."/>
            <person name="Panaccione D.G."/>
            <person name="Farman M.L."/>
            <person name="Webb J.S."/>
            <person name="Jaromczyk J."/>
            <person name="Charlton N.D."/>
            <person name="Nagabhyru P."/>
            <person name="Chen L."/>
            <person name="Shi C."/>
            <person name="Leuchtmann A."/>
        </authorList>
    </citation>
    <scope>NUCLEOTIDE SEQUENCE</scope>
    <source>
        <strain evidence="20">Lp1</strain>
    </source>
</reference>
<dbReference type="Pfam" id="PF00348">
    <property type="entry name" value="polyprenyl_synt"/>
    <property type="match status" value="1"/>
</dbReference>
<keyword evidence="7 19" id="KW-0808">Transferase</keyword>
<keyword evidence="8" id="KW-0479">Metal-binding</keyword>
<organism evidence="20">
    <name type="scientific">Epichloe typhina x Neotyphodium lolii</name>
    <name type="common">Neotyphodium sp. (strain Lp1)</name>
    <dbReference type="NCBI Taxonomy" id="1915362"/>
    <lineage>
        <taxon>Eukaryota</taxon>
        <taxon>Fungi</taxon>
        <taxon>Dikarya</taxon>
        <taxon>Ascomycota</taxon>
        <taxon>Pezizomycotina</taxon>
        <taxon>Sordariomycetes</taxon>
        <taxon>Hypocreomycetidae</taxon>
        <taxon>Hypocreales</taxon>
        <taxon>Clavicipitaceae</taxon>
        <taxon>Epichloe</taxon>
    </lineage>
</organism>
<evidence type="ECO:0000256" key="6">
    <source>
        <dbReference type="ARBA" id="ARBA00012833"/>
    </source>
</evidence>
<dbReference type="GO" id="GO:0008299">
    <property type="term" value="P:isoprenoid biosynthetic process"/>
    <property type="evidence" value="ECO:0007669"/>
    <property type="project" value="InterPro"/>
</dbReference>
<evidence type="ECO:0000256" key="11">
    <source>
        <dbReference type="ARBA" id="ARBA00032380"/>
    </source>
</evidence>
<evidence type="ECO:0000313" key="21">
    <source>
        <dbReference type="EMBL" id="AVA32098.1"/>
    </source>
</evidence>
<dbReference type="GO" id="GO:0004161">
    <property type="term" value="F:dimethylallyltranstransferase activity"/>
    <property type="evidence" value="ECO:0007669"/>
    <property type="project" value="UniProtKB-EC"/>
</dbReference>
<evidence type="ECO:0000256" key="3">
    <source>
        <dbReference type="ARBA" id="ARBA00006706"/>
    </source>
</evidence>
<dbReference type="PROSITE" id="PS00444">
    <property type="entry name" value="POLYPRENYL_SYNTHASE_2"/>
    <property type="match status" value="1"/>
</dbReference>
<evidence type="ECO:0000256" key="10">
    <source>
        <dbReference type="ARBA" id="ARBA00032052"/>
    </source>
</evidence>
<dbReference type="GO" id="GO:0004337">
    <property type="term" value="F:(2E,6E)-farnesyl diphosphate synthase activity"/>
    <property type="evidence" value="ECO:0007669"/>
    <property type="project" value="UniProtKB-EC"/>
</dbReference>
<evidence type="ECO:0000256" key="4">
    <source>
        <dbReference type="ARBA" id="ARBA00012382"/>
    </source>
</evidence>
<dbReference type="EC" id="2.5.1.29" evidence="4"/>
<evidence type="ECO:0000256" key="13">
    <source>
        <dbReference type="ARBA" id="ARBA00032448"/>
    </source>
</evidence>
<dbReference type="Gene3D" id="1.10.600.10">
    <property type="entry name" value="Farnesyl Diphosphate Synthase"/>
    <property type="match status" value="1"/>
</dbReference>
<evidence type="ECO:0000256" key="9">
    <source>
        <dbReference type="ARBA" id="ARBA00022842"/>
    </source>
</evidence>
<keyword evidence="9" id="KW-0460">Magnesium</keyword>
<dbReference type="EMBL" id="KC970583">
    <property type="protein sequence ID" value="AGN73066.1"/>
    <property type="molecule type" value="Genomic_DNA"/>
</dbReference>